<dbReference type="PANTHER" id="PTHR42718">
    <property type="entry name" value="MAJOR FACILITATOR SUPERFAMILY MULTIDRUG TRANSPORTER MFSC"/>
    <property type="match status" value="1"/>
</dbReference>
<feature type="transmembrane region" description="Helical" evidence="5">
    <location>
        <begin position="340"/>
        <end position="361"/>
    </location>
</feature>
<dbReference type="InterPro" id="IPR020846">
    <property type="entry name" value="MFS_dom"/>
</dbReference>
<organism evidence="7 8">
    <name type="scientific">Salinispira pacifica</name>
    <dbReference type="NCBI Taxonomy" id="1307761"/>
    <lineage>
        <taxon>Bacteria</taxon>
        <taxon>Pseudomonadati</taxon>
        <taxon>Spirochaetota</taxon>
        <taxon>Spirochaetia</taxon>
        <taxon>Spirochaetales</taxon>
        <taxon>Spirochaetaceae</taxon>
        <taxon>Salinispira</taxon>
    </lineage>
</organism>
<comment type="subcellular location">
    <subcellularLocation>
        <location evidence="1">Membrane</location>
        <topology evidence="1">Multi-pass membrane protein</topology>
    </subcellularLocation>
</comment>
<feature type="transmembrane region" description="Helical" evidence="5">
    <location>
        <begin position="373"/>
        <end position="401"/>
    </location>
</feature>
<dbReference type="HOGENOM" id="CLU_000960_28_2_12"/>
<evidence type="ECO:0000256" key="3">
    <source>
        <dbReference type="ARBA" id="ARBA00022989"/>
    </source>
</evidence>
<dbReference type="STRING" id="1307761.L21SP2_0550"/>
<feature type="transmembrane region" description="Helical" evidence="5">
    <location>
        <begin position="407"/>
        <end position="427"/>
    </location>
</feature>
<accession>V5WDW7</accession>
<dbReference type="GO" id="GO:0016020">
    <property type="term" value="C:membrane"/>
    <property type="evidence" value="ECO:0007669"/>
    <property type="project" value="UniProtKB-SubCell"/>
</dbReference>
<dbReference type="AlphaFoldDB" id="V5WDW7"/>
<dbReference type="PANTHER" id="PTHR42718:SF42">
    <property type="entry name" value="EXPORT PROTEIN"/>
    <property type="match status" value="1"/>
</dbReference>
<protein>
    <submittedName>
        <fullName evidence="7">Putative transmembrane efflux protein</fullName>
    </submittedName>
</protein>
<feature type="transmembrane region" description="Helical" evidence="5">
    <location>
        <begin position="174"/>
        <end position="195"/>
    </location>
</feature>
<evidence type="ECO:0000256" key="4">
    <source>
        <dbReference type="ARBA" id="ARBA00023136"/>
    </source>
</evidence>
<evidence type="ECO:0000256" key="1">
    <source>
        <dbReference type="ARBA" id="ARBA00004141"/>
    </source>
</evidence>
<dbReference type="EMBL" id="CP006939">
    <property type="protein sequence ID" value="AHC13982.1"/>
    <property type="molecule type" value="Genomic_DNA"/>
</dbReference>
<evidence type="ECO:0000256" key="5">
    <source>
        <dbReference type="SAM" id="Phobius"/>
    </source>
</evidence>
<feature type="transmembrane region" description="Helical" evidence="5">
    <location>
        <begin position="269"/>
        <end position="288"/>
    </location>
</feature>
<evidence type="ECO:0000259" key="6">
    <source>
        <dbReference type="PROSITE" id="PS50850"/>
    </source>
</evidence>
<keyword evidence="3 5" id="KW-1133">Transmembrane helix</keyword>
<evidence type="ECO:0000313" key="7">
    <source>
        <dbReference type="EMBL" id="AHC13982.1"/>
    </source>
</evidence>
<feature type="transmembrane region" description="Helical" evidence="5">
    <location>
        <begin position="116"/>
        <end position="135"/>
    </location>
</feature>
<dbReference type="CDD" id="cd17321">
    <property type="entry name" value="MFS_MMR_MDR_like"/>
    <property type="match status" value="1"/>
</dbReference>
<dbReference type="SUPFAM" id="SSF103473">
    <property type="entry name" value="MFS general substrate transporter"/>
    <property type="match status" value="1"/>
</dbReference>
<dbReference type="Proteomes" id="UP000018680">
    <property type="component" value="Chromosome"/>
</dbReference>
<feature type="transmembrane region" description="Helical" evidence="5">
    <location>
        <begin position="48"/>
        <end position="68"/>
    </location>
</feature>
<keyword evidence="8" id="KW-1185">Reference proteome</keyword>
<reference evidence="7 8" key="1">
    <citation type="journal article" date="2015" name="Stand. Genomic Sci.">
        <title>Complete genome sequence and description of Salinispira pacifica gen. nov., sp. nov., a novel spirochaete isolated form a hypersaline microbial mat.</title>
        <authorList>
            <person name="Ben Hania W."/>
            <person name="Joseph M."/>
            <person name="Schumann P."/>
            <person name="Bunk B."/>
            <person name="Fiebig A."/>
            <person name="Sproer C."/>
            <person name="Klenk H.P."/>
            <person name="Fardeau M.L."/>
            <person name="Spring S."/>
        </authorList>
    </citation>
    <scope>NUCLEOTIDE SEQUENCE [LARGE SCALE GENOMIC DNA]</scope>
    <source>
        <strain evidence="7 8">L21-RPul-D2</strain>
    </source>
</reference>
<feature type="domain" description="Major facilitator superfamily (MFS) profile" evidence="6">
    <location>
        <begin position="50"/>
        <end position="561"/>
    </location>
</feature>
<feature type="transmembrane region" description="Helical" evidence="5">
    <location>
        <begin position="448"/>
        <end position="469"/>
    </location>
</feature>
<evidence type="ECO:0000256" key="2">
    <source>
        <dbReference type="ARBA" id="ARBA00022692"/>
    </source>
</evidence>
<feature type="transmembrane region" description="Helical" evidence="5">
    <location>
        <begin position="309"/>
        <end position="328"/>
    </location>
</feature>
<dbReference type="GO" id="GO:0022857">
    <property type="term" value="F:transmembrane transporter activity"/>
    <property type="evidence" value="ECO:0007669"/>
    <property type="project" value="InterPro"/>
</dbReference>
<dbReference type="InterPro" id="IPR036259">
    <property type="entry name" value="MFS_trans_sf"/>
</dbReference>
<feature type="transmembrane region" description="Helical" evidence="5">
    <location>
        <begin position="201"/>
        <end position="221"/>
    </location>
</feature>
<dbReference type="Gene3D" id="1.20.1720.10">
    <property type="entry name" value="Multidrug resistance protein D"/>
    <property type="match status" value="1"/>
</dbReference>
<sequence>MEISLHHIWTKFSGIFSFTSFCALHFLQLYLQSHIIEIRSGGRMKQKTWILLATISASSMAFISQSALNSALPAIQEDLGASAADLLWIVNIFQLFLGALILIGGALGDMHGRKRVFAAGIGVFTGASVLAGFAGSTNALIAYRALMGLGGALMVPGSLAIISASIPSSERGQAIGIWSAFTTMTSILGPVLGGFFVDIGFWRAVFFINVPLGILALTVLLMKVPESRDETRTGRADIPGALSATMALGAIVFGATEIGRLGIDSPRSLVPAILFLAGIAGMFLFVFIERRSPEPMVKLKLFSNPTFSGTNLLTLMLYGALGGALFFFPLNLIQIQGYTALQSGLAFVPFSILLMTMSPWVGRMSDRFGPRRFLLYGPLLVAGGFILLGIPGITAGVGAYWRSYFPGVLLLGTGMGLVVSPLTSTVMGCVQSSNAGIASGINNAISRAAGVIATALLGMVALLVFSASLEASLRDTSAVVPDSMEAAAAAISEDQIQLLLEESDELAATPVPDSFSPALKQRSELAIRQSFVQVFRIIMFIAAGLAVISSVFTGIFVAPKKDWPESAGE</sequence>
<feature type="transmembrane region" description="Helical" evidence="5">
    <location>
        <begin position="537"/>
        <end position="558"/>
    </location>
</feature>
<dbReference type="InterPro" id="IPR011701">
    <property type="entry name" value="MFS"/>
</dbReference>
<keyword evidence="2 5" id="KW-0812">Transmembrane</keyword>
<name>V5WDW7_9SPIO</name>
<feature type="transmembrane region" description="Helical" evidence="5">
    <location>
        <begin position="141"/>
        <end position="162"/>
    </location>
</feature>
<keyword evidence="4 5" id="KW-0472">Membrane</keyword>
<evidence type="ECO:0000313" key="8">
    <source>
        <dbReference type="Proteomes" id="UP000018680"/>
    </source>
</evidence>
<dbReference type="eggNOG" id="COG0477">
    <property type="taxonomic scope" value="Bacteria"/>
</dbReference>
<proteinExistence type="predicted"/>
<dbReference type="Gene3D" id="1.20.1250.20">
    <property type="entry name" value="MFS general substrate transporter like domains"/>
    <property type="match status" value="1"/>
</dbReference>
<dbReference type="KEGG" id="slr:L21SP2_0550"/>
<gene>
    <name evidence="7" type="ORF">L21SP2_0550</name>
</gene>
<dbReference type="Pfam" id="PF07690">
    <property type="entry name" value="MFS_1"/>
    <property type="match status" value="1"/>
</dbReference>
<feature type="transmembrane region" description="Helical" evidence="5">
    <location>
        <begin position="88"/>
        <end position="107"/>
    </location>
</feature>
<feature type="transmembrane region" description="Helical" evidence="5">
    <location>
        <begin position="6"/>
        <end position="27"/>
    </location>
</feature>
<dbReference type="PROSITE" id="PS50850">
    <property type="entry name" value="MFS"/>
    <property type="match status" value="1"/>
</dbReference>
<feature type="transmembrane region" description="Helical" evidence="5">
    <location>
        <begin position="241"/>
        <end position="263"/>
    </location>
</feature>